<keyword evidence="5" id="KW-1185">Reference proteome</keyword>
<keyword evidence="3" id="KW-0812">Transmembrane</keyword>
<sequence>MKKPENKTSTPTSSKPGGTGKKPAAKSSTVKSTPVDAGSTAKAAATGGNVKPADSSILGDSKAPQAAAAKKTAQAKDAETAPTKLSSPQTDRIASADKDQKTEPAKQDKPGSTPDKAGSTSASTTPAAAKPASATTPAAKTHASEKPASGGQAAPRRSGFWPLALGGAVAAGLGAGAAILFMPQEPAVDSAALKQEILSEVQSGNAALRDETVAAARTEMAADIEALSEQAGEAGADAARQIIAEMPAGADTTPEVQAALEAQSQQIAALTEQLSAVQAGAAPVAASEGDGAATQQAEQAQQTQQELTALRDEIQQAAADAKAQLDAVKAEAEQMQQAAASSTQRAEAVAAVAALQSALDNGTSTEAAAQQLQDAGVTPPEAVTQDVPTLAALQDSFDPAARSALRTALRDDASGADSGTLIGNFLRAQTGARSVEPREGGDPDAVLSRADAAVQSGDINAALGEVQALPDVARQTSEMAEWITGAQGFLDARAALDELSGQSN</sequence>
<name>A0A2K9EPV1_9RHOB</name>
<reference evidence="4 5" key="1">
    <citation type="submission" date="2017-12" db="EMBL/GenBank/DDBJ databases">
        <authorList>
            <person name="Hurst M.R.H."/>
        </authorList>
    </citation>
    <scope>NUCLEOTIDE SEQUENCE [LARGE SCALE GENOMIC DNA]</scope>
    <source>
        <strain evidence="4 5">BM15</strain>
    </source>
</reference>
<feature type="compositionally biased region" description="Low complexity" evidence="2">
    <location>
        <begin position="7"/>
        <end position="28"/>
    </location>
</feature>
<feature type="compositionally biased region" description="Low complexity" evidence="2">
    <location>
        <begin position="62"/>
        <end position="72"/>
    </location>
</feature>
<feature type="coiled-coil region" evidence="1">
    <location>
        <begin position="260"/>
        <end position="345"/>
    </location>
</feature>
<evidence type="ECO:0000256" key="2">
    <source>
        <dbReference type="SAM" id="MobiDB-lite"/>
    </source>
</evidence>
<evidence type="ECO:0000256" key="1">
    <source>
        <dbReference type="SAM" id="Coils"/>
    </source>
</evidence>
<keyword evidence="3" id="KW-0472">Membrane</keyword>
<accession>A0A2K9EPV1</accession>
<evidence type="ECO:0000313" key="4">
    <source>
        <dbReference type="EMBL" id="AUH33675.1"/>
    </source>
</evidence>
<proteinExistence type="predicted"/>
<feature type="compositionally biased region" description="Basic and acidic residues" evidence="2">
    <location>
        <begin position="94"/>
        <end position="109"/>
    </location>
</feature>
<feature type="region of interest" description="Disordered" evidence="2">
    <location>
        <begin position="1"/>
        <end position="155"/>
    </location>
</feature>
<feature type="compositionally biased region" description="Polar residues" evidence="2">
    <location>
        <begin position="83"/>
        <end position="92"/>
    </location>
</feature>
<evidence type="ECO:0008006" key="6">
    <source>
        <dbReference type="Google" id="ProtNLM"/>
    </source>
</evidence>
<keyword evidence="3" id="KW-1133">Transmembrane helix</keyword>
<keyword evidence="1" id="KW-0175">Coiled coil</keyword>
<dbReference type="AlphaFoldDB" id="A0A2K9EPV1"/>
<dbReference type="EMBL" id="CP025408">
    <property type="protein sequence ID" value="AUH33675.1"/>
    <property type="molecule type" value="Genomic_DNA"/>
</dbReference>
<gene>
    <name evidence="4" type="ORF">CUV01_10005</name>
</gene>
<feature type="transmembrane region" description="Helical" evidence="3">
    <location>
        <begin position="160"/>
        <end position="182"/>
    </location>
</feature>
<feature type="compositionally biased region" description="Low complexity" evidence="2">
    <location>
        <begin position="37"/>
        <end position="48"/>
    </location>
</feature>
<dbReference type="Proteomes" id="UP000233742">
    <property type="component" value="Chromosome"/>
</dbReference>
<dbReference type="OrthoDB" id="7659420at2"/>
<protein>
    <recommendedName>
        <fullName evidence="6">Mitochondrial inner membrane protein</fullName>
    </recommendedName>
</protein>
<dbReference type="RefSeq" id="WP_101460344.1">
    <property type="nucleotide sequence ID" value="NZ_CP025408.1"/>
</dbReference>
<evidence type="ECO:0000313" key="5">
    <source>
        <dbReference type="Proteomes" id="UP000233742"/>
    </source>
</evidence>
<feature type="compositionally biased region" description="Low complexity" evidence="2">
    <location>
        <begin position="116"/>
        <end position="141"/>
    </location>
</feature>
<dbReference type="KEGG" id="paro:CUV01_10005"/>
<evidence type="ECO:0000256" key="3">
    <source>
        <dbReference type="SAM" id="Phobius"/>
    </source>
</evidence>
<organism evidence="4 5">
    <name type="scientific">Paracoccus tegillarcae</name>
    <dbReference type="NCBI Taxonomy" id="1529068"/>
    <lineage>
        <taxon>Bacteria</taxon>
        <taxon>Pseudomonadati</taxon>
        <taxon>Pseudomonadota</taxon>
        <taxon>Alphaproteobacteria</taxon>
        <taxon>Rhodobacterales</taxon>
        <taxon>Paracoccaceae</taxon>
        <taxon>Paracoccus</taxon>
    </lineage>
</organism>